<organism evidence="2 3">
    <name type="scientific">Agromyces agglutinans</name>
    <dbReference type="NCBI Taxonomy" id="2662258"/>
    <lineage>
        <taxon>Bacteria</taxon>
        <taxon>Bacillati</taxon>
        <taxon>Actinomycetota</taxon>
        <taxon>Actinomycetes</taxon>
        <taxon>Micrococcales</taxon>
        <taxon>Microbacteriaceae</taxon>
        <taxon>Agromyces</taxon>
    </lineage>
</organism>
<feature type="domain" description="AbiEi antitoxin N-terminal" evidence="1">
    <location>
        <begin position="19"/>
        <end position="65"/>
    </location>
</feature>
<dbReference type="AlphaFoldDB" id="A0A6I2FD51"/>
<proteinExistence type="predicted"/>
<evidence type="ECO:0000313" key="2">
    <source>
        <dbReference type="EMBL" id="MRG60416.1"/>
    </source>
</evidence>
<name>A0A6I2FD51_9MICO</name>
<evidence type="ECO:0000259" key="1">
    <source>
        <dbReference type="Pfam" id="PF13338"/>
    </source>
</evidence>
<dbReference type="Proteomes" id="UP000431080">
    <property type="component" value="Unassembled WGS sequence"/>
</dbReference>
<dbReference type="InterPro" id="IPR025159">
    <property type="entry name" value="AbiEi_N"/>
</dbReference>
<dbReference type="Pfam" id="PF13338">
    <property type="entry name" value="AbiEi_4"/>
    <property type="match status" value="1"/>
</dbReference>
<gene>
    <name evidence="2" type="ORF">GE115_11145</name>
</gene>
<accession>A0A6I2FD51</accession>
<reference evidence="2 3" key="1">
    <citation type="submission" date="2019-10" db="EMBL/GenBank/DDBJ databases">
        <authorList>
            <person name="Nie G."/>
            <person name="Ming H."/>
            <person name="Yi B."/>
        </authorList>
    </citation>
    <scope>NUCLEOTIDE SEQUENCE [LARGE SCALE GENOMIC DNA]</scope>
    <source>
        <strain evidence="2 3">CFH 90414</strain>
    </source>
</reference>
<comment type="caution">
    <text evidence="2">The sequence shown here is derived from an EMBL/GenBank/DDBJ whole genome shotgun (WGS) entry which is preliminary data.</text>
</comment>
<keyword evidence="3" id="KW-1185">Reference proteome</keyword>
<evidence type="ECO:0000313" key="3">
    <source>
        <dbReference type="Proteomes" id="UP000431080"/>
    </source>
</evidence>
<protein>
    <recommendedName>
        <fullName evidence="1">AbiEi antitoxin N-terminal domain-containing protein</fullName>
    </recommendedName>
</protein>
<sequence>MPSSSLRPPTRHGRNVHDELQALAAAHPAGLIRAARLTEVGWHPSTVERMTRAGVLVRVRRGVYAAGPAWRAAGVDERYRLRIHAEALEARSTLCVSHRSAAAFHGLPAVGRWPDAVETTAVSATGGRSGGRRSVHRAGPAPEWVVIDGVRVTSLVRTLADVSITSPMRVSVPMLDAALRAHAPGLRMGRSRDLPPVPTPAPTPARVRARSGAAPASFDLRAQVLAEIAAIDPVRGRRRAEASVRFADARAENAGESLSRVVIHESGFVAPDLQVQIDGVLGSYAIADFLWRGIRRIGEFDGTQKYLRSREVSGLDPATVVFREKQREDALRRLGFGMTRWDWAMLMQPTRLAALLRDAGVPLRA</sequence>
<dbReference type="EMBL" id="WJIF01000005">
    <property type="protein sequence ID" value="MRG60416.1"/>
    <property type="molecule type" value="Genomic_DNA"/>
</dbReference>